<dbReference type="GeneID" id="10506969"/>
<organism evidence="4 5">
    <name type="scientific">Dictyostelium purpureum</name>
    <name type="common">Slime mold</name>
    <dbReference type="NCBI Taxonomy" id="5786"/>
    <lineage>
        <taxon>Eukaryota</taxon>
        <taxon>Amoebozoa</taxon>
        <taxon>Evosea</taxon>
        <taxon>Eumycetozoa</taxon>
        <taxon>Dictyostelia</taxon>
        <taxon>Dictyosteliales</taxon>
        <taxon>Dictyosteliaceae</taxon>
        <taxon>Dictyostelium</taxon>
    </lineage>
</organism>
<dbReference type="VEuPathDB" id="AmoebaDB:DICPUDRAFT_75824"/>
<dbReference type="InterPro" id="IPR008615">
    <property type="entry name" value="FNIP"/>
</dbReference>
<evidence type="ECO:0000259" key="3">
    <source>
        <dbReference type="PROSITE" id="PS50011"/>
    </source>
</evidence>
<dbReference type="PROSITE" id="PS00108">
    <property type="entry name" value="PROTEIN_KINASE_ST"/>
    <property type="match status" value="1"/>
</dbReference>
<name>F0ZBS1_DICPU</name>
<keyword evidence="1" id="KW-0677">Repeat</keyword>
<dbReference type="PANTHER" id="PTHR32134:SF173">
    <property type="entry name" value="FNIP REPEAT-CONTAINING PROTEIN-RELATED"/>
    <property type="match status" value="1"/>
</dbReference>
<dbReference type="GO" id="GO:0004672">
    <property type="term" value="F:protein kinase activity"/>
    <property type="evidence" value="ECO:0007669"/>
    <property type="project" value="InterPro"/>
</dbReference>
<sequence length="833" mass="94871">MAKEKYLLHYNFNIKDWDFKGLIGKGGSCKVHRAFKKNRYVNGFELQEEEDCAIKIIDEKNHKIAKKEIDLIRLLFSIPHENIIKFYGYGYGKYDENKSLFIYMEYMKDYDKLSKHIANFKYIKKNIIIIIHQILLALDFLHTNNIVHRDIKCDNILYNPKNNKIKLIDFGVSKLYDSNNRDTPTIVGTPSHMAPETILGKGPLNVKVDIYSFGCTLLEMITGEATSNSKSLKIDKDFEEIINKCKRELPDQRPSAKELLDFPIFKTFYSKISILKKKEENIQDVDESKKIKIEIPDFNKSLKSLSMPSSVTSLSLPLFNEYIAPKTIPLSVTELKLASFNRPIVSGSIPTSVKNLVLPSFNQTISHNSIPSSVTQLTLEVFLPVPSFKDLYVYFNVIYIMAVLLNSINSSVTPILIPSSVKSLTLNTFNRTLSRTLVPSSVTSLSLPSFDKNIKKNTIPSSVTSLSLDSFNKQISQKSIPNSVTNLRLKSFDLQLEPHYIPSSISSITLDSFNKTISHDSIPKSVKELIFPNFNQAISDTSFPSSIQILSLSSFNHPIQPFSIPKSVTSLTLVSYNHPIIQNTIPKTVRLLSLKSYNQNIEPNVLPSSITHLILPTYNQPLQHNSIPPLVKKLILSSYNHELYSITQNDINCKEDAEMKSNFIPDFVEYLDLNSYNYPIPNSVIPDSVKELFLKSFNHPLNDKSLPSSVSKMVLGENFEYVNGDNLNATIYDFTWSLNFTKTFKKNNYLPKEATILVLDNFNQKIIKDTFPKKVHTLTLGSNFKDFETLKYLPESVKNLTFGVEKALSDEEKKNIPERILKTKININNNLKK</sequence>
<dbReference type="GO" id="GO:0005524">
    <property type="term" value="F:ATP binding"/>
    <property type="evidence" value="ECO:0007669"/>
    <property type="project" value="InterPro"/>
</dbReference>
<dbReference type="PANTHER" id="PTHR32134">
    <property type="entry name" value="FNIP REPEAT-CONTAINING PROTEIN"/>
    <property type="match status" value="1"/>
</dbReference>
<protein>
    <recommendedName>
        <fullName evidence="3">Protein kinase domain-containing protein</fullName>
    </recommendedName>
</protein>
<dbReference type="Pfam" id="PF05725">
    <property type="entry name" value="FNIP"/>
    <property type="match status" value="9"/>
</dbReference>
<dbReference type="InterPro" id="IPR008271">
    <property type="entry name" value="Ser/Thr_kinase_AS"/>
</dbReference>
<dbReference type="Proteomes" id="UP000001064">
    <property type="component" value="Unassembled WGS sequence"/>
</dbReference>
<accession>F0ZBS1</accession>
<comment type="similarity">
    <text evidence="2">Belongs to the protein kinase superfamily. STE Ser/Thr protein kinase family.</text>
</comment>
<evidence type="ECO:0000256" key="2">
    <source>
        <dbReference type="ARBA" id="ARBA00025754"/>
    </source>
</evidence>
<dbReference type="AlphaFoldDB" id="F0ZBS1"/>
<dbReference type="eggNOG" id="KOG0198">
    <property type="taxonomic scope" value="Eukaryota"/>
</dbReference>
<dbReference type="InterPro" id="IPR011009">
    <property type="entry name" value="Kinase-like_dom_sf"/>
</dbReference>
<dbReference type="SUPFAM" id="SSF56112">
    <property type="entry name" value="Protein kinase-like (PK-like)"/>
    <property type="match status" value="1"/>
</dbReference>
<dbReference type="InterPro" id="IPR051251">
    <property type="entry name" value="STK_FNIP-Repeat"/>
</dbReference>
<evidence type="ECO:0000313" key="4">
    <source>
        <dbReference type="EMBL" id="EGC38584.1"/>
    </source>
</evidence>
<evidence type="ECO:0000313" key="5">
    <source>
        <dbReference type="Proteomes" id="UP000001064"/>
    </source>
</evidence>
<dbReference type="SMART" id="SM00220">
    <property type="entry name" value="S_TKc"/>
    <property type="match status" value="1"/>
</dbReference>
<dbReference type="RefSeq" id="XP_003284863.1">
    <property type="nucleotide sequence ID" value="XM_003284815.1"/>
</dbReference>
<evidence type="ECO:0000256" key="1">
    <source>
        <dbReference type="ARBA" id="ARBA00022737"/>
    </source>
</evidence>
<dbReference type="KEGG" id="dpp:DICPUDRAFT_75824"/>
<feature type="domain" description="Protein kinase" evidence="3">
    <location>
        <begin position="17"/>
        <end position="265"/>
    </location>
</feature>
<dbReference type="STRING" id="5786.F0ZBS1"/>
<dbReference type="Pfam" id="PF00069">
    <property type="entry name" value="Pkinase"/>
    <property type="match status" value="1"/>
</dbReference>
<dbReference type="Gene3D" id="1.10.510.10">
    <property type="entry name" value="Transferase(Phosphotransferase) domain 1"/>
    <property type="match status" value="1"/>
</dbReference>
<dbReference type="InterPro" id="IPR000719">
    <property type="entry name" value="Prot_kinase_dom"/>
</dbReference>
<dbReference type="PROSITE" id="PS50011">
    <property type="entry name" value="PROTEIN_KINASE_DOM"/>
    <property type="match status" value="1"/>
</dbReference>
<reference evidence="5" key="1">
    <citation type="journal article" date="2011" name="Genome Biol.">
        <title>Comparative genomics of the social amoebae Dictyostelium discoideum and Dictyostelium purpureum.</title>
        <authorList>
            <consortium name="US DOE Joint Genome Institute (JGI-PGF)"/>
            <person name="Sucgang R."/>
            <person name="Kuo A."/>
            <person name="Tian X."/>
            <person name="Salerno W."/>
            <person name="Parikh A."/>
            <person name="Feasley C.L."/>
            <person name="Dalin E."/>
            <person name="Tu H."/>
            <person name="Huang E."/>
            <person name="Barry K."/>
            <person name="Lindquist E."/>
            <person name="Shapiro H."/>
            <person name="Bruce D."/>
            <person name="Schmutz J."/>
            <person name="Salamov A."/>
            <person name="Fey P."/>
            <person name="Gaudet P."/>
            <person name="Anjard C."/>
            <person name="Babu M.M."/>
            <person name="Basu S."/>
            <person name="Bushmanova Y."/>
            <person name="van der Wel H."/>
            <person name="Katoh-Kurasawa M."/>
            <person name="Dinh C."/>
            <person name="Coutinho P.M."/>
            <person name="Saito T."/>
            <person name="Elias M."/>
            <person name="Schaap P."/>
            <person name="Kay R.R."/>
            <person name="Henrissat B."/>
            <person name="Eichinger L."/>
            <person name="Rivero F."/>
            <person name="Putnam N.H."/>
            <person name="West C.M."/>
            <person name="Loomis W.F."/>
            <person name="Chisholm R.L."/>
            <person name="Shaulsky G."/>
            <person name="Strassmann J.E."/>
            <person name="Queller D.C."/>
            <person name="Kuspa A."/>
            <person name="Grigoriev I.V."/>
        </authorList>
    </citation>
    <scope>NUCLEOTIDE SEQUENCE [LARGE SCALE GENOMIC DNA]</scope>
    <source>
        <strain evidence="5">QSDP1</strain>
    </source>
</reference>
<keyword evidence="5" id="KW-1185">Reference proteome</keyword>
<gene>
    <name evidence="4" type="ORF">DICPUDRAFT_75824</name>
</gene>
<dbReference type="OrthoDB" id="23870at2759"/>
<dbReference type="InParanoid" id="F0ZBS1"/>
<proteinExistence type="inferred from homology"/>
<dbReference type="OMA" id="NDINCKE"/>
<dbReference type="EMBL" id="GL870973">
    <property type="protein sequence ID" value="EGC38584.1"/>
    <property type="molecule type" value="Genomic_DNA"/>
</dbReference>